<accession>A0ACB8B9D1</accession>
<proteinExistence type="predicted"/>
<comment type="caution">
    <text evidence="1">The sequence shown here is derived from an EMBL/GenBank/DDBJ whole genome shotgun (WGS) entry which is preliminary data.</text>
</comment>
<dbReference type="EMBL" id="MU266485">
    <property type="protein sequence ID" value="KAH7922416.1"/>
    <property type="molecule type" value="Genomic_DNA"/>
</dbReference>
<name>A0ACB8B9D1_9AGAM</name>
<reference evidence="1" key="1">
    <citation type="journal article" date="2021" name="New Phytol.">
        <title>Evolutionary innovations through gain and loss of genes in the ectomycorrhizal Boletales.</title>
        <authorList>
            <person name="Wu G."/>
            <person name="Miyauchi S."/>
            <person name="Morin E."/>
            <person name="Kuo A."/>
            <person name="Drula E."/>
            <person name="Varga T."/>
            <person name="Kohler A."/>
            <person name="Feng B."/>
            <person name="Cao Y."/>
            <person name="Lipzen A."/>
            <person name="Daum C."/>
            <person name="Hundley H."/>
            <person name="Pangilinan J."/>
            <person name="Johnson J."/>
            <person name="Barry K."/>
            <person name="LaButti K."/>
            <person name="Ng V."/>
            <person name="Ahrendt S."/>
            <person name="Min B."/>
            <person name="Choi I.G."/>
            <person name="Park H."/>
            <person name="Plett J.M."/>
            <person name="Magnuson J."/>
            <person name="Spatafora J.W."/>
            <person name="Nagy L.G."/>
            <person name="Henrissat B."/>
            <person name="Grigoriev I.V."/>
            <person name="Yang Z.L."/>
            <person name="Xu J."/>
            <person name="Martin F.M."/>
        </authorList>
    </citation>
    <scope>NUCLEOTIDE SEQUENCE</scope>
    <source>
        <strain evidence="1">KUC20120723A-06</strain>
    </source>
</reference>
<evidence type="ECO:0000313" key="2">
    <source>
        <dbReference type="Proteomes" id="UP000790709"/>
    </source>
</evidence>
<keyword evidence="2" id="KW-1185">Reference proteome</keyword>
<sequence>METALPTDTATDPPLIYHQPHSHPSDSHSFNSNASNRDFRTPRSHRSSTYLRDKRKSQAGDLGLLEAQLLPSLRDTIDRMTRPPSRSDLYAQSSLPFHDGHPATVGRSPSCSSSSTAASDTVPYTSRSSSLTRPTYHSPATPQSGDGRSFSRSTPKAQPKPILKSQLRTPTLSVSTNRTEPVEVASPPPNRSLRTGRIVPKFTSNTPTQPLVTRSRGGKQGPSAGDDRLQSKLPVAHSADSPRYPGRARSRTDPGIIPQNLTSARNVTAPLPQDCSSSIPRRTGTPLMFTSAYHAQKTTVEGTGSDSESRFEAETRDRRKLFVANAVIVPSSSSGSENELRTPVTKSMLPIPCVRNTSSQGTVEKKPARFGLGFGFGDYGTRFKGIFADTANSLSIGGSQSDEVADSKRANEYSCTDALQGKDSRDSVAPGDDQGGLDKYYSAHRPRGEDADRRRQEELLGLVDSLNERERQSQQYKEDADDGDICGPEGFLAISGSGEYIAFPSPDRGSRASSHADDSDSNSEYSIDDEEQEAIHSCTPKKSQPDYAQGFASALVASTGKTESRRDLYSPRDPTTPKCTARVRNASMLESSHGRHQRHLSSEYSSSSGDEASGDTTQSVDAPRYSLELSRLMATSTAAAAREGQAFGLPASLSGCGTETPQDGELTHAESDMSSFAGDRWQADYEEFAVNTNSLLKQLASDPDNNDPLYNLSDSDQTSDDDQNLGSCDQPSMNDEMSYASSQSSTSRSSMSSSAEDFMRPSWRGAASGHDGHSPENSDAWEVFCESIVTRYGEAEIHRQRVIWELTDTEVTFVAQLQNMVRIFIRPLRVRNSKAWITGVPPDVARLLDWLEDIVHLHSQLSSSLISRRQSHDAALELVGESLRPFVPKLEIYQPYLVKLEFVAAMIEQLVNDGKSDFGEFVRLQEGSQECSGWSLEKYLVEPVNRLAQYPDFFRRLFQATPKQHTDYVASFSLLHSSKLVIRVLSEVKDREDEYELIKDICASIQNLHSTQLAKRERRLLFQGPLICSRMEDIKTAPSLPTGLGSPSTRGAQRPAENDSTRNARLSKALKGWSGRSPSVRSTSSTAASLKSFRTAPSSFDFHIEPPVLQNICASPPASLAPVNVQAFVFTDLLVLATPVAQPHSLKTRKRDYDGSPIKWRMLDDFGIARIISVCDSTDSPPQLCLDLIPLTLEELEKGVVDTKATTVSVTLSPHKDNSLVGASMPATLMSKGMSAFRQSCQYTLKSLSCPKSPTSYLVHACHSHPDSEDRRPVLSILASGLPFPKSPSIQLEEADHGQTYDAKQQEREERGWWSLRFHQVFGEVHKQDIPHYS</sequence>
<gene>
    <name evidence="1" type="ORF">BV22DRAFT_1037488</name>
</gene>
<dbReference type="Proteomes" id="UP000790709">
    <property type="component" value="Unassembled WGS sequence"/>
</dbReference>
<organism evidence="1 2">
    <name type="scientific">Leucogyrophana mollusca</name>
    <dbReference type="NCBI Taxonomy" id="85980"/>
    <lineage>
        <taxon>Eukaryota</taxon>
        <taxon>Fungi</taxon>
        <taxon>Dikarya</taxon>
        <taxon>Basidiomycota</taxon>
        <taxon>Agaricomycotina</taxon>
        <taxon>Agaricomycetes</taxon>
        <taxon>Agaricomycetidae</taxon>
        <taxon>Boletales</taxon>
        <taxon>Boletales incertae sedis</taxon>
        <taxon>Leucogyrophana</taxon>
    </lineage>
</organism>
<protein>
    <submittedName>
        <fullName evidence="1">Uncharacterized protein</fullName>
    </submittedName>
</protein>
<evidence type="ECO:0000313" key="1">
    <source>
        <dbReference type="EMBL" id="KAH7922416.1"/>
    </source>
</evidence>